<evidence type="ECO:0000256" key="3">
    <source>
        <dbReference type="ARBA" id="ARBA00022741"/>
    </source>
</evidence>
<dbReference type="InterPro" id="IPR011009">
    <property type="entry name" value="Kinase-like_dom_sf"/>
</dbReference>
<evidence type="ECO:0000256" key="1">
    <source>
        <dbReference type="ARBA" id="ARBA00022527"/>
    </source>
</evidence>
<dbReference type="GO" id="GO:0005886">
    <property type="term" value="C:plasma membrane"/>
    <property type="evidence" value="ECO:0007669"/>
    <property type="project" value="TreeGrafter"/>
</dbReference>
<keyword evidence="4" id="KW-0418">Kinase</keyword>
<name>A0A8S0RWI8_OLEEU</name>
<gene>
    <name evidence="7" type="ORF">OLEA9_A002741</name>
</gene>
<keyword evidence="2" id="KW-0808">Transferase</keyword>
<dbReference type="GO" id="GO:0005524">
    <property type="term" value="F:ATP binding"/>
    <property type="evidence" value="ECO:0007669"/>
    <property type="project" value="UniProtKB-KW"/>
</dbReference>
<dbReference type="OrthoDB" id="912844at2759"/>
<protein>
    <submittedName>
        <fullName evidence="7">G-type lectin S-receptor-like serine threonine-kinase At1g11330</fullName>
    </submittedName>
</protein>
<dbReference type="AlphaFoldDB" id="A0A8S0RWI8"/>
<dbReference type="PANTHER" id="PTHR27002">
    <property type="entry name" value="RECEPTOR-LIKE SERINE/THREONINE-PROTEIN KINASE SD1-8"/>
    <property type="match status" value="1"/>
</dbReference>
<dbReference type="InterPro" id="IPR000719">
    <property type="entry name" value="Prot_kinase_dom"/>
</dbReference>
<dbReference type="Gene3D" id="3.30.200.20">
    <property type="entry name" value="Phosphorylase Kinase, domain 1"/>
    <property type="match status" value="1"/>
</dbReference>
<dbReference type="Proteomes" id="UP000594638">
    <property type="component" value="Unassembled WGS sequence"/>
</dbReference>
<dbReference type="EMBL" id="CACTIH010003741">
    <property type="protein sequence ID" value="CAA2983714.1"/>
    <property type="molecule type" value="Genomic_DNA"/>
</dbReference>
<keyword evidence="5" id="KW-0067">ATP-binding</keyword>
<dbReference type="Gramene" id="OE9A002741T1">
    <property type="protein sequence ID" value="OE9A002741C1"/>
    <property type="gene ID" value="OE9A002741"/>
</dbReference>
<evidence type="ECO:0000259" key="6">
    <source>
        <dbReference type="PROSITE" id="PS50011"/>
    </source>
</evidence>
<dbReference type="InterPro" id="IPR003609">
    <property type="entry name" value="Pan_app"/>
</dbReference>
<dbReference type="GO" id="GO:0004674">
    <property type="term" value="F:protein serine/threonine kinase activity"/>
    <property type="evidence" value="ECO:0007669"/>
    <property type="project" value="UniProtKB-KW"/>
</dbReference>
<evidence type="ECO:0000313" key="7">
    <source>
        <dbReference type="EMBL" id="CAA2983714.1"/>
    </source>
</evidence>
<evidence type="ECO:0000256" key="4">
    <source>
        <dbReference type="ARBA" id="ARBA00022777"/>
    </source>
</evidence>
<sequence length="414" mass="47140">MISGNLKDYTNQSLRLNAKEFENIPKPDFEDFNYNFTNVSNGAEDYFNYTDNSGWRLSYNGTIFDIYRGTMIAKVSFCHGYNIYKGCESWEQPICTNHNETFVLKSGNFGNSNGSLPYDYSDNNSSLTESDCGANYWKDCECVGYRGEDGSGCLYWKGKILTFEQSLDGSAPKQFVLVLEPSTKSKRKKEELHELMTLDEYSETRAVESNRGQGHHLRLFMYSSILRATGNFSSTNKLGEGGFGPVYKGKTVEGREIAVKVLSRRSVQGLLEFKTELILISKIQHVNLVKLLGFCIHGDDKMIIYDYMPNKSLDFFLFCPAKRELLIWDARFTIIEGIAQGLLYLHKYSRLRIIHRDLKASNISLDEKMNLKISDFGMAKIFKQNVIEANTNKFAGTYGYMAPEYAMQGLGTLE</sequence>
<dbReference type="PROSITE" id="PS50011">
    <property type="entry name" value="PROTEIN_KINASE_DOM"/>
    <property type="match status" value="1"/>
</dbReference>
<comment type="caution">
    <text evidence="7">The sequence shown here is derived from an EMBL/GenBank/DDBJ whole genome shotgun (WGS) entry which is preliminary data.</text>
</comment>
<proteinExistence type="predicted"/>
<keyword evidence="8" id="KW-1185">Reference proteome</keyword>
<keyword evidence="1" id="KW-0723">Serine/threonine-protein kinase</keyword>
<dbReference type="PANTHER" id="PTHR27002:SF1082">
    <property type="entry name" value="OS06G0693000 PROTEIN"/>
    <property type="match status" value="1"/>
</dbReference>
<keyword evidence="3" id="KW-0547">Nucleotide-binding</keyword>
<dbReference type="SUPFAM" id="SSF56112">
    <property type="entry name" value="Protein kinase-like (PK-like)"/>
    <property type="match status" value="1"/>
</dbReference>
<dbReference type="Pfam" id="PF08276">
    <property type="entry name" value="PAN_2"/>
    <property type="match status" value="1"/>
</dbReference>
<accession>A0A8S0RWI8</accession>
<dbReference type="SMART" id="SM00220">
    <property type="entry name" value="S_TKc"/>
    <property type="match status" value="1"/>
</dbReference>
<evidence type="ECO:0000256" key="2">
    <source>
        <dbReference type="ARBA" id="ARBA00022679"/>
    </source>
</evidence>
<evidence type="ECO:0000313" key="8">
    <source>
        <dbReference type="Proteomes" id="UP000594638"/>
    </source>
</evidence>
<reference evidence="7 8" key="1">
    <citation type="submission" date="2019-12" db="EMBL/GenBank/DDBJ databases">
        <authorList>
            <person name="Alioto T."/>
            <person name="Alioto T."/>
            <person name="Gomez Garrido J."/>
        </authorList>
    </citation>
    <scope>NUCLEOTIDE SEQUENCE [LARGE SCALE GENOMIC DNA]</scope>
</reference>
<dbReference type="Pfam" id="PF00069">
    <property type="entry name" value="Pkinase"/>
    <property type="match status" value="1"/>
</dbReference>
<dbReference type="FunFam" id="3.30.200.20:FF:001238">
    <property type="entry name" value="Os08g0179000 protein"/>
    <property type="match status" value="1"/>
</dbReference>
<dbReference type="Gene3D" id="1.10.510.10">
    <property type="entry name" value="Transferase(Phosphotransferase) domain 1"/>
    <property type="match status" value="1"/>
</dbReference>
<organism evidence="7 8">
    <name type="scientific">Olea europaea subsp. europaea</name>
    <dbReference type="NCBI Taxonomy" id="158383"/>
    <lineage>
        <taxon>Eukaryota</taxon>
        <taxon>Viridiplantae</taxon>
        <taxon>Streptophyta</taxon>
        <taxon>Embryophyta</taxon>
        <taxon>Tracheophyta</taxon>
        <taxon>Spermatophyta</taxon>
        <taxon>Magnoliopsida</taxon>
        <taxon>eudicotyledons</taxon>
        <taxon>Gunneridae</taxon>
        <taxon>Pentapetalae</taxon>
        <taxon>asterids</taxon>
        <taxon>lamiids</taxon>
        <taxon>Lamiales</taxon>
        <taxon>Oleaceae</taxon>
        <taxon>Oleeae</taxon>
        <taxon>Olea</taxon>
    </lineage>
</organism>
<dbReference type="FunFam" id="1.10.510.10:FF:001019">
    <property type="entry name" value="G-type lectin S-receptor-like serine/threonine-protein kinase B120"/>
    <property type="match status" value="1"/>
</dbReference>
<evidence type="ECO:0000256" key="5">
    <source>
        <dbReference type="ARBA" id="ARBA00022840"/>
    </source>
</evidence>
<feature type="domain" description="Protein kinase" evidence="6">
    <location>
        <begin position="232"/>
        <end position="414"/>
    </location>
</feature>